<name>A0A1H0YP22_STREI</name>
<proteinExistence type="predicted"/>
<dbReference type="AlphaFoldDB" id="A0A1H0YP22"/>
<sequence length="105" mass="11759">MREANRATLVLKGGKPVYNAETGRMDKGAAQEVVVPCFVSDMGLQLKNQLLNNKLNVGAKVMRVNKPISGSVESVKVDGKTFYIINRKSFYKRREAIYLSEVNHE</sequence>
<dbReference type="EMBL" id="FNKE01000001">
    <property type="protein sequence ID" value="SDQ16691.1"/>
    <property type="molecule type" value="Genomic_DNA"/>
</dbReference>
<evidence type="ECO:0000313" key="1">
    <source>
        <dbReference type="EMBL" id="SDQ16691.1"/>
    </source>
</evidence>
<accession>A0A1H0YP22</accession>
<gene>
    <name evidence="1" type="ORF">SAMN05216392_0770</name>
</gene>
<reference evidence="1 2" key="1">
    <citation type="submission" date="2016-10" db="EMBL/GenBank/DDBJ databases">
        <authorList>
            <person name="de Groot N.N."/>
        </authorList>
    </citation>
    <scope>NUCLEOTIDE SEQUENCE [LARGE SCALE GENOMIC DNA]</scope>
    <source>
        <strain evidence="1 2">Sb05</strain>
    </source>
</reference>
<dbReference type="RefSeq" id="WP_074560463.1">
    <property type="nucleotide sequence ID" value="NZ_FNKE01000001.1"/>
</dbReference>
<evidence type="ECO:0000313" key="2">
    <source>
        <dbReference type="Proteomes" id="UP000182870"/>
    </source>
</evidence>
<protein>
    <submittedName>
        <fullName evidence="1">Uncharacterized protein</fullName>
    </submittedName>
</protein>
<dbReference type="Proteomes" id="UP000182870">
    <property type="component" value="Unassembled WGS sequence"/>
</dbReference>
<organism evidence="1 2">
    <name type="scientific">Streptococcus equinus</name>
    <name type="common">Streptococcus bovis</name>
    <dbReference type="NCBI Taxonomy" id="1335"/>
    <lineage>
        <taxon>Bacteria</taxon>
        <taxon>Bacillati</taxon>
        <taxon>Bacillota</taxon>
        <taxon>Bacilli</taxon>
        <taxon>Lactobacillales</taxon>
        <taxon>Streptococcaceae</taxon>
        <taxon>Streptococcus</taxon>
    </lineage>
</organism>